<evidence type="ECO:0000313" key="2">
    <source>
        <dbReference type="Proteomes" id="UP000001955"/>
    </source>
</evidence>
<dbReference type="EMBL" id="CP001560">
    <property type="protein sequence ID" value="AFJ48183.1"/>
    <property type="molecule type" value="Genomic_DNA"/>
</dbReference>
<gene>
    <name evidence="1" type="ordered locus">EBL_c31130</name>
</gene>
<reference evidence="1 2" key="1">
    <citation type="journal article" date="2012" name="J. Bacteriol.">
        <title>Complete genome sequence of the B12-producing Shimwellia blattae strain DSM 4481, isolated from a cockroach.</title>
        <authorList>
            <person name="Brzuszkiewicz E."/>
            <person name="Waschkowitz T."/>
            <person name="Wiezer A."/>
            <person name="Daniel R."/>
        </authorList>
    </citation>
    <scope>NUCLEOTIDE SEQUENCE [LARGE SCALE GENOMIC DNA]</scope>
    <source>
        <strain evidence="2">ATCC 29907 / DSM 4481 / JCM 1650 / NBRC 105725 / CDC 9005-74</strain>
    </source>
</reference>
<proteinExistence type="predicted"/>
<dbReference type="AlphaFoldDB" id="I2BCC9"/>
<name>I2BCC9_SHIBC</name>
<dbReference type="HOGENOM" id="CLU_3415019_0_0_6"/>
<sequence length="27" mass="3013">MAINLNTGTALTYTARELDVYDNLPDK</sequence>
<accession>I2BCC9</accession>
<keyword evidence="2" id="KW-1185">Reference proteome</keyword>
<dbReference type="KEGG" id="ebt:EBL_c31130"/>
<dbReference type="Proteomes" id="UP000001955">
    <property type="component" value="Chromosome"/>
</dbReference>
<evidence type="ECO:0000313" key="1">
    <source>
        <dbReference type="EMBL" id="AFJ48183.1"/>
    </source>
</evidence>
<organism evidence="1 2">
    <name type="scientific">Shimwellia blattae (strain ATCC 29907 / DSM 4481 / JCM 1650 / NBRC 105725 / CDC 9005-74)</name>
    <name type="common">Escherichia blattae</name>
    <dbReference type="NCBI Taxonomy" id="630626"/>
    <lineage>
        <taxon>Bacteria</taxon>
        <taxon>Pseudomonadati</taxon>
        <taxon>Pseudomonadota</taxon>
        <taxon>Gammaproteobacteria</taxon>
        <taxon>Enterobacterales</taxon>
        <taxon>Enterobacteriaceae</taxon>
        <taxon>Shimwellia</taxon>
    </lineage>
</organism>
<protein>
    <submittedName>
        <fullName evidence="1">Uncharacterized protein</fullName>
    </submittedName>
</protein>